<comment type="caution">
    <text evidence="2">The sequence shown here is derived from an EMBL/GenBank/DDBJ whole genome shotgun (WGS) entry which is preliminary data.</text>
</comment>
<dbReference type="SUPFAM" id="SSF52540">
    <property type="entry name" value="P-loop containing nucleoside triphosphate hydrolases"/>
    <property type="match status" value="1"/>
</dbReference>
<dbReference type="Proteomes" id="UP000277633">
    <property type="component" value="Unassembled WGS sequence"/>
</dbReference>
<evidence type="ECO:0000313" key="3">
    <source>
        <dbReference type="Proteomes" id="UP000277633"/>
    </source>
</evidence>
<evidence type="ECO:0000259" key="1">
    <source>
        <dbReference type="SMART" id="SM00382"/>
    </source>
</evidence>
<sequence>MQNTYTFRCINLYKYLYTIMYKGKIMVGRIDEAEIISYISAKLAEAPVLAREKTQKNGKPLGHRRAYSRIREYVDNFITGEKAGGVENRIIVLPGLRGVGKTTLMLQIYKYLALTKQIEQARILYFSVDELKEYLGVKISEVVKVYVERIFKTSFVNLDKQLFILIDEAHFDKDWGVAAKIIYDQTKKIFLLLTGSSALSMEMSVDLARRAKKETMFPLNFSEYLILKYKVFPPPGTAESIRGVIFNPSNTSLKYAEDNWNELKRRSLSIGKPLDKEFEWFLSSGGFPYGIVLDEKVIYEKIFSMIDRIIEKDIFVIRSFKTDTRNLITRIITFLALQKPGGTSDVKLAQRLNTSPTMVRSILDVLEKTHLIFSVKPYGGSGKIVRKPWKYYFLSPSVNAAIRYKLGRYNLRDRDMLGLFAETLVASYFFRMKETINMPSGLFYDAEKKGVDFLIQKGLDEVIPVEVSIGKKEKGQIKKAINKYKAKYGVVVCDIDDVRKEGDVVYLPITFFSFV</sequence>
<dbReference type="AlphaFoldDB" id="A0A497JGF4"/>
<dbReference type="InterPro" id="IPR036390">
    <property type="entry name" value="WH_DNA-bd_sf"/>
</dbReference>
<feature type="domain" description="AAA+ ATPase" evidence="1">
    <location>
        <begin position="87"/>
        <end position="221"/>
    </location>
</feature>
<dbReference type="GO" id="GO:0005524">
    <property type="term" value="F:ATP binding"/>
    <property type="evidence" value="ECO:0007669"/>
    <property type="project" value="UniProtKB-KW"/>
</dbReference>
<proteinExistence type="predicted"/>
<dbReference type="PANTHER" id="PTHR42990">
    <property type="entry name" value="ATPASE"/>
    <property type="match status" value="1"/>
</dbReference>
<dbReference type="InterPro" id="IPR025420">
    <property type="entry name" value="DUF4143"/>
</dbReference>
<dbReference type="InterPro" id="IPR041682">
    <property type="entry name" value="AAA_14"/>
</dbReference>
<dbReference type="PANTHER" id="PTHR42990:SF1">
    <property type="entry name" value="AAA+ ATPASE DOMAIN-CONTAINING PROTEIN"/>
    <property type="match status" value="1"/>
</dbReference>
<organism evidence="2 3">
    <name type="scientific">Candidatus Iainarchaeum sp</name>
    <dbReference type="NCBI Taxonomy" id="3101447"/>
    <lineage>
        <taxon>Archaea</taxon>
        <taxon>Candidatus Iainarchaeota</taxon>
        <taxon>Candidatus Iainarchaeia</taxon>
        <taxon>Candidatus Iainarchaeales</taxon>
        <taxon>Candidatus Iainarchaeaceae</taxon>
        <taxon>Candidatus Iainarchaeum</taxon>
    </lineage>
</organism>
<protein>
    <submittedName>
        <fullName evidence="2">ATP-binding protein</fullName>
    </submittedName>
</protein>
<dbReference type="Pfam" id="PF13635">
    <property type="entry name" value="DUF4143"/>
    <property type="match status" value="1"/>
</dbReference>
<dbReference type="SMART" id="SM00382">
    <property type="entry name" value="AAA"/>
    <property type="match status" value="1"/>
</dbReference>
<keyword evidence="2" id="KW-0547">Nucleotide-binding</keyword>
<gene>
    <name evidence="2" type="ORF">DRO07_01805</name>
</gene>
<dbReference type="SUPFAM" id="SSF46785">
    <property type="entry name" value="Winged helix' DNA-binding domain"/>
    <property type="match status" value="1"/>
</dbReference>
<accession>A0A497JGF4</accession>
<keyword evidence="2" id="KW-0067">ATP-binding</keyword>
<dbReference type="InterPro" id="IPR003593">
    <property type="entry name" value="AAA+_ATPase"/>
</dbReference>
<dbReference type="Pfam" id="PF13173">
    <property type="entry name" value="AAA_14"/>
    <property type="match status" value="1"/>
</dbReference>
<name>A0A497JGF4_9ARCH</name>
<reference evidence="2 3" key="1">
    <citation type="submission" date="2018-06" db="EMBL/GenBank/DDBJ databases">
        <title>Extensive metabolic versatility and redundancy in microbially diverse, dynamic hydrothermal sediments.</title>
        <authorList>
            <person name="Dombrowski N."/>
            <person name="Teske A."/>
            <person name="Baker B.J."/>
        </authorList>
    </citation>
    <scope>NUCLEOTIDE SEQUENCE [LARGE SCALE GENOMIC DNA]</scope>
    <source>
        <strain evidence="2">B9_G13</strain>
    </source>
</reference>
<dbReference type="Gene3D" id="3.40.50.300">
    <property type="entry name" value="P-loop containing nucleotide triphosphate hydrolases"/>
    <property type="match status" value="1"/>
</dbReference>
<evidence type="ECO:0000313" key="2">
    <source>
        <dbReference type="EMBL" id="RLG69700.1"/>
    </source>
</evidence>
<dbReference type="EMBL" id="QMWO01000055">
    <property type="protein sequence ID" value="RLG69700.1"/>
    <property type="molecule type" value="Genomic_DNA"/>
</dbReference>
<dbReference type="InterPro" id="IPR027417">
    <property type="entry name" value="P-loop_NTPase"/>
</dbReference>